<feature type="compositionally biased region" description="Basic and acidic residues" evidence="1">
    <location>
        <begin position="61"/>
        <end position="72"/>
    </location>
</feature>
<dbReference type="InterPro" id="IPR021373">
    <property type="entry name" value="DUF2993"/>
</dbReference>
<dbReference type="Pfam" id="PF11209">
    <property type="entry name" value="LmeA"/>
    <property type="match status" value="1"/>
</dbReference>
<evidence type="ECO:0000256" key="2">
    <source>
        <dbReference type="SAM" id="Phobius"/>
    </source>
</evidence>
<keyword evidence="2" id="KW-0812">Transmembrane</keyword>
<keyword evidence="4" id="KW-1185">Reference proteome</keyword>
<evidence type="ECO:0000256" key="1">
    <source>
        <dbReference type="SAM" id="MobiDB-lite"/>
    </source>
</evidence>
<protein>
    <recommendedName>
        <fullName evidence="5">DUF2993 domain-containing protein</fullName>
    </recommendedName>
</protein>
<organism evidence="3 4">
    <name type="scientific">Parafrankia soli</name>
    <dbReference type="NCBI Taxonomy" id="2599596"/>
    <lineage>
        <taxon>Bacteria</taxon>
        <taxon>Bacillati</taxon>
        <taxon>Actinomycetota</taxon>
        <taxon>Actinomycetes</taxon>
        <taxon>Frankiales</taxon>
        <taxon>Frankiaceae</taxon>
        <taxon>Parafrankia</taxon>
    </lineage>
</organism>
<name>A0A1S1PG59_9ACTN</name>
<feature type="transmembrane region" description="Helical" evidence="2">
    <location>
        <begin position="108"/>
        <end position="128"/>
    </location>
</feature>
<feature type="compositionally biased region" description="Polar residues" evidence="1">
    <location>
        <begin position="49"/>
        <end position="60"/>
    </location>
</feature>
<proteinExistence type="predicted"/>
<dbReference type="AlphaFoldDB" id="A0A1S1PG59"/>
<feature type="region of interest" description="Disordered" evidence="1">
    <location>
        <begin position="1"/>
        <end position="100"/>
    </location>
</feature>
<dbReference type="EMBL" id="MAXA01000269">
    <property type="protein sequence ID" value="OHV20187.1"/>
    <property type="molecule type" value="Genomic_DNA"/>
</dbReference>
<dbReference type="OrthoDB" id="3215846at2"/>
<keyword evidence="2" id="KW-1133">Transmembrane helix</keyword>
<sequence length="366" mass="38010">MIGRAGIGRSVPTPSMPAGPEALWRERIQSIPSADPQPAHAAWADSGTHPPTGSRIGTQTGDDHYRQAHPDAGDSATPAGPGGHPPAVGPGDGSVSPKRRRWRRRRRILAIGAVVQLVVLVAGDRFAVSAAEDQMAKQIEASVTESLACDVIPPTVSNVSIGGFPFLTQIMFGTFENIGVSVEGISTPGPRISSVEAHLKGLHIPVKKILTNSVGEVPVDDVEATVRLDYDDVNTFLADQPGKIQINPVDGGEQVEVSGTADVPMLGAQEIGGVTTFEVRDNELTLVPSEVSLRGGLNFSIPVPGGVGELLPSVPIPVGGLPFDLSIVEASTDASGLSLTATAKDVVLPEAEARTRQCPPADNSGN</sequence>
<evidence type="ECO:0008006" key="5">
    <source>
        <dbReference type="Google" id="ProtNLM"/>
    </source>
</evidence>
<keyword evidence="2" id="KW-0472">Membrane</keyword>
<comment type="caution">
    <text evidence="3">The sequence shown here is derived from an EMBL/GenBank/DDBJ whole genome shotgun (WGS) entry which is preliminary data.</text>
</comment>
<reference evidence="4" key="1">
    <citation type="submission" date="2016-07" db="EMBL/GenBank/DDBJ databases">
        <title>Frankia sp. NRRL B-16219 Genome sequencing.</title>
        <authorList>
            <person name="Ghodhbane-Gtari F."/>
            <person name="Swanson E."/>
            <person name="Gueddou A."/>
            <person name="Louati M."/>
            <person name="Nouioui I."/>
            <person name="Hezbri K."/>
            <person name="Abebe-Akele F."/>
            <person name="Simpson S."/>
            <person name="Morris K."/>
            <person name="Thomas K."/>
            <person name="Gtari M."/>
            <person name="Tisa L.S."/>
        </authorList>
    </citation>
    <scope>NUCLEOTIDE SEQUENCE [LARGE SCALE GENOMIC DNA]</scope>
    <source>
        <strain evidence="4">NRRL B-16219</strain>
    </source>
</reference>
<gene>
    <name evidence="3" type="ORF">BBK14_28320</name>
</gene>
<dbReference type="Proteomes" id="UP000179769">
    <property type="component" value="Unassembled WGS sequence"/>
</dbReference>
<accession>A0A1S1PG59</accession>
<evidence type="ECO:0000313" key="4">
    <source>
        <dbReference type="Proteomes" id="UP000179769"/>
    </source>
</evidence>
<evidence type="ECO:0000313" key="3">
    <source>
        <dbReference type="EMBL" id="OHV20187.1"/>
    </source>
</evidence>